<name>Q90VU1_9RETR</name>
<dbReference type="EMBL" id="AB040424">
    <property type="protein sequence ID" value="BAB47130.1"/>
    <property type="molecule type" value="Genomic_RNA"/>
</dbReference>
<proteinExistence type="predicted"/>
<feature type="transmembrane region" description="Helical" evidence="1">
    <location>
        <begin position="60"/>
        <end position="82"/>
    </location>
</feature>
<feature type="transmembrane region" description="Helical" evidence="1">
    <location>
        <begin position="6"/>
        <end position="25"/>
    </location>
</feature>
<reference evidence="2" key="1">
    <citation type="submission" date="2000-03" db="EMBL/GenBank/DDBJ databases">
        <title>nucleotide sequence analysis of the bovine immunodeficiency virus.</title>
        <authorList>
            <person name="Meas S."/>
            <person name="Ohashi K."/>
            <person name="Sugimoto C."/>
        </authorList>
    </citation>
    <scope>NUCLEOTIDE SEQUENCE</scope>
    <source>
        <strain evidence="2">Cambodian 2*</strain>
    </source>
</reference>
<dbReference type="GO" id="GO:0019031">
    <property type="term" value="C:viral envelope"/>
    <property type="evidence" value="ECO:0007669"/>
    <property type="project" value="UniProtKB-KW"/>
</dbReference>
<feature type="non-terminal residue" evidence="2">
    <location>
        <position position="156"/>
    </location>
</feature>
<feature type="non-terminal residue" evidence="2">
    <location>
        <position position="1"/>
    </location>
</feature>
<evidence type="ECO:0000313" key="2">
    <source>
        <dbReference type="EMBL" id="BAB47130.1"/>
    </source>
</evidence>
<keyword evidence="1" id="KW-0812">Transmembrane</keyword>
<keyword evidence="2" id="KW-0261">Viral envelope protein</keyword>
<dbReference type="Pfam" id="PF05858">
    <property type="entry name" value="BIV_Env"/>
    <property type="match status" value="1"/>
</dbReference>
<keyword evidence="1" id="KW-0472">Membrane</keyword>
<accession>Q90VU1</accession>
<protein>
    <submittedName>
        <fullName evidence="2">Envelope protein</fullName>
    </submittedName>
</protein>
<keyword evidence="2" id="KW-0946">Virion</keyword>
<feature type="transmembrane region" description="Helical" evidence="1">
    <location>
        <begin position="32"/>
        <end position="48"/>
    </location>
</feature>
<organism evidence="2">
    <name type="scientific">Bovine immunodeficiency virus</name>
    <dbReference type="NCBI Taxonomy" id="11657"/>
    <lineage>
        <taxon>Viruses</taxon>
        <taxon>Riboviria</taxon>
        <taxon>Pararnavirae</taxon>
        <taxon>Artverviricota</taxon>
        <taxon>Revtraviricetes</taxon>
        <taxon>Ortervirales</taxon>
        <taxon>Retroviridae</taxon>
        <taxon>Orthoretrovirinae</taxon>
        <taxon>Lentivirus</taxon>
        <taxon>Lentivirus bovimdef</taxon>
    </lineage>
</organism>
<sequence length="156" mass="17302">INNGEIHPWVLAGMLSMGVGVLLGVHCQLPDTLIWILMFQLCLIWGLGETSRKLDKDSWQWVRNVFVIAILGTLTMAGTALADDDQSTLIPISKKEYLSRDTATRRIIGSQRSIEITECGRCKSTSWKSSNALMLTRVSIVYLNELANLACCSCVK</sequence>
<evidence type="ECO:0000256" key="1">
    <source>
        <dbReference type="SAM" id="Phobius"/>
    </source>
</evidence>
<keyword evidence="1" id="KW-1133">Transmembrane helix</keyword>